<comment type="cofactor">
    <cofactor evidence="2">
        <name>Zn(2+)</name>
        <dbReference type="ChEBI" id="CHEBI:29105"/>
    </cofactor>
</comment>
<gene>
    <name evidence="12" type="primary">gmhA1_5</name>
    <name evidence="12" type="ORF">SDC9_191854</name>
</gene>
<dbReference type="Gene3D" id="3.40.50.10490">
    <property type="entry name" value="Glucose-6-phosphate isomerase like protein, domain 1"/>
    <property type="match status" value="1"/>
</dbReference>
<organism evidence="12">
    <name type="scientific">bioreactor metagenome</name>
    <dbReference type="NCBI Taxonomy" id="1076179"/>
    <lineage>
        <taxon>unclassified sequences</taxon>
        <taxon>metagenomes</taxon>
        <taxon>ecological metagenomes</taxon>
    </lineage>
</organism>
<protein>
    <recommendedName>
        <fullName evidence="5">D-sedoheptulose-7-phosphate isomerase</fullName>
        <ecNumber evidence="5">5.3.1.28</ecNumber>
    </recommendedName>
</protein>
<dbReference type="EC" id="5.3.1.28" evidence="5"/>
<dbReference type="GO" id="GO:0005737">
    <property type="term" value="C:cytoplasm"/>
    <property type="evidence" value="ECO:0007669"/>
    <property type="project" value="UniProtKB-SubCell"/>
</dbReference>
<dbReference type="GO" id="GO:0008968">
    <property type="term" value="F:D-sedoheptulose 7-phosphate isomerase activity"/>
    <property type="evidence" value="ECO:0007669"/>
    <property type="project" value="InterPro"/>
</dbReference>
<evidence type="ECO:0000259" key="11">
    <source>
        <dbReference type="PROSITE" id="PS51464"/>
    </source>
</evidence>
<dbReference type="InterPro" id="IPR004515">
    <property type="entry name" value="Phosphoheptose_Isoase"/>
</dbReference>
<evidence type="ECO:0000256" key="10">
    <source>
        <dbReference type="ARBA" id="ARBA00023277"/>
    </source>
</evidence>
<sequence>MLDRLDHIYVPTCKAAQLIADRLRSGKRIFLCGNGGSAADAQHMAAELSGRFLRERKALDAIALSCNSSAITAIGNDFSFEDIFVRQIEAHGRDGDVLVAISTSGNSINILKAVVKANEMGLVTIALTGEGGGEVGKIANMLIDVPASSTPRIQEMHLLIEHTICEMIENLICDGDKE</sequence>
<keyword evidence="8" id="KW-0862">Zinc</keyword>
<evidence type="ECO:0000256" key="5">
    <source>
        <dbReference type="ARBA" id="ARBA00012580"/>
    </source>
</evidence>
<evidence type="ECO:0000256" key="4">
    <source>
        <dbReference type="ARBA" id="ARBA00009894"/>
    </source>
</evidence>
<proteinExistence type="inferred from homology"/>
<comment type="subcellular location">
    <subcellularLocation>
        <location evidence="3">Cytoplasm</location>
    </subcellularLocation>
</comment>
<dbReference type="InterPro" id="IPR001347">
    <property type="entry name" value="SIS_dom"/>
</dbReference>
<dbReference type="AlphaFoldDB" id="A0A645I0M1"/>
<evidence type="ECO:0000256" key="7">
    <source>
        <dbReference type="ARBA" id="ARBA00022723"/>
    </source>
</evidence>
<dbReference type="PANTHER" id="PTHR30390">
    <property type="entry name" value="SEDOHEPTULOSE 7-PHOSPHATE ISOMERASE / DNAA INITIATOR-ASSOCIATING FACTOR FOR REPLICATION INITIATION"/>
    <property type="match status" value="1"/>
</dbReference>
<dbReference type="HAMAP" id="MF_00067">
    <property type="entry name" value="GmhA"/>
    <property type="match status" value="1"/>
</dbReference>
<dbReference type="PROSITE" id="PS51464">
    <property type="entry name" value="SIS"/>
    <property type="match status" value="1"/>
</dbReference>
<keyword evidence="9 12" id="KW-0413">Isomerase</keyword>
<accession>A0A645I0M1</accession>
<dbReference type="SUPFAM" id="SSF53697">
    <property type="entry name" value="SIS domain"/>
    <property type="match status" value="1"/>
</dbReference>
<dbReference type="GO" id="GO:0046872">
    <property type="term" value="F:metal ion binding"/>
    <property type="evidence" value="ECO:0007669"/>
    <property type="project" value="UniProtKB-KW"/>
</dbReference>
<comment type="caution">
    <text evidence="12">The sequence shown here is derived from an EMBL/GenBank/DDBJ whole genome shotgun (WGS) entry which is preliminary data.</text>
</comment>
<keyword evidence="7" id="KW-0479">Metal-binding</keyword>
<evidence type="ECO:0000313" key="12">
    <source>
        <dbReference type="EMBL" id="MPN44292.1"/>
    </source>
</evidence>
<dbReference type="Pfam" id="PF13580">
    <property type="entry name" value="SIS_2"/>
    <property type="match status" value="1"/>
</dbReference>
<dbReference type="GO" id="GO:1901135">
    <property type="term" value="P:carbohydrate derivative metabolic process"/>
    <property type="evidence" value="ECO:0007669"/>
    <property type="project" value="InterPro"/>
</dbReference>
<dbReference type="GO" id="GO:0097367">
    <property type="term" value="F:carbohydrate derivative binding"/>
    <property type="evidence" value="ECO:0007669"/>
    <property type="project" value="InterPro"/>
</dbReference>
<name>A0A645I0M1_9ZZZZ</name>
<evidence type="ECO:0000256" key="9">
    <source>
        <dbReference type="ARBA" id="ARBA00023235"/>
    </source>
</evidence>
<evidence type="ECO:0000256" key="2">
    <source>
        <dbReference type="ARBA" id="ARBA00001947"/>
    </source>
</evidence>
<dbReference type="InterPro" id="IPR035461">
    <property type="entry name" value="GmhA/DiaA"/>
</dbReference>
<keyword evidence="6" id="KW-0963">Cytoplasm</keyword>
<keyword evidence="10" id="KW-0119">Carbohydrate metabolism</keyword>
<evidence type="ECO:0000256" key="6">
    <source>
        <dbReference type="ARBA" id="ARBA00022490"/>
    </source>
</evidence>
<dbReference type="CDD" id="cd05006">
    <property type="entry name" value="SIS_GmhA"/>
    <property type="match status" value="1"/>
</dbReference>
<dbReference type="InterPro" id="IPR050099">
    <property type="entry name" value="SIS_GmhA/DiaA_subfam"/>
</dbReference>
<evidence type="ECO:0000256" key="1">
    <source>
        <dbReference type="ARBA" id="ARBA00000348"/>
    </source>
</evidence>
<feature type="domain" description="SIS" evidence="11">
    <location>
        <begin position="19"/>
        <end position="178"/>
    </location>
</feature>
<dbReference type="EMBL" id="VSSQ01103309">
    <property type="protein sequence ID" value="MPN44292.1"/>
    <property type="molecule type" value="Genomic_DNA"/>
</dbReference>
<evidence type="ECO:0000256" key="3">
    <source>
        <dbReference type="ARBA" id="ARBA00004496"/>
    </source>
</evidence>
<evidence type="ECO:0000256" key="8">
    <source>
        <dbReference type="ARBA" id="ARBA00022833"/>
    </source>
</evidence>
<dbReference type="InterPro" id="IPR046348">
    <property type="entry name" value="SIS_dom_sf"/>
</dbReference>
<comment type="catalytic activity">
    <reaction evidence="1">
        <text>2 D-sedoheptulose 7-phosphate = D-glycero-alpha-D-manno-heptose 7-phosphate + D-glycero-beta-D-manno-heptose 7-phosphate</text>
        <dbReference type="Rhea" id="RHEA:27489"/>
        <dbReference type="ChEBI" id="CHEBI:57483"/>
        <dbReference type="ChEBI" id="CHEBI:60203"/>
        <dbReference type="ChEBI" id="CHEBI:60204"/>
        <dbReference type="EC" id="5.3.1.28"/>
    </reaction>
</comment>
<comment type="similarity">
    <text evidence="4">Belongs to the SIS family. GmhA subfamily.</text>
</comment>
<reference evidence="12" key="1">
    <citation type="submission" date="2019-08" db="EMBL/GenBank/DDBJ databases">
        <authorList>
            <person name="Kucharzyk K."/>
            <person name="Murdoch R.W."/>
            <person name="Higgins S."/>
            <person name="Loffler F."/>
        </authorList>
    </citation>
    <scope>NUCLEOTIDE SEQUENCE</scope>
</reference>